<dbReference type="InterPro" id="IPR013083">
    <property type="entry name" value="Znf_RING/FYVE/PHD"/>
</dbReference>
<dbReference type="Pfam" id="PF13771">
    <property type="entry name" value="zf-HC5HC2H"/>
    <property type="match status" value="1"/>
</dbReference>
<evidence type="ECO:0000259" key="8">
    <source>
        <dbReference type="PROSITE" id="PS51805"/>
    </source>
</evidence>
<dbReference type="GO" id="GO:0008270">
    <property type="term" value="F:zinc ion binding"/>
    <property type="evidence" value="ECO:0007669"/>
    <property type="project" value="UniProtKB-KW"/>
</dbReference>
<evidence type="ECO:0000313" key="10">
    <source>
        <dbReference type="Proteomes" id="UP001230051"/>
    </source>
</evidence>
<dbReference type="PANTHER" id="PTHR12420:SF4">
    <property type="entry name" value="PHD FINGER PROTEIN 11"/>
    <property type="match status" value="1"/>
</dbReference>
<keyword evidence="5" id="KW-0539">Nucleus</keyword>
<feature type="coiled-coil region" evidence="6">
    <location>
        <begin position="379"/>
        <end position="413"/>
    </location>
</feature>
<evidence type="ECO:0000256" key="1">
    <source>
        <dbReference type="ARBA" id="ARBA00004123"/>
    </source>
</evidence>
<feature type="compositionally biased region" description="Basic residues" evidence="7">
    <location>
        <begin position="158"/>
        <end position="181"/>
    </location>
</feature>
<reference evidence="9" key="1">
    <citation type="submission" date="2022-02" db="EMBL/GenBank/DDBJ databases">
        <title>Atlantic sturgeon de novo genome assembly.</title>
        <authorList>
            <person name="Stock M."/>
            <person name="Klopp C."/>
            <person name="Guiguen Y."/>
            <person name="Cabau C."/>
            <person name="Parinello H."/>
            <person name="Santidrian Yebra-Pimentel E."/>
            <person name="Kuhl H."/>
            <person name="Dirks R.P."/>
            <person name="Guessner J."/>
            <person name="Wuertz S."/>
            <person name="Du K."/>
            <person name="Schartl M."/>
        </authorList>
    </citation>
    <scope>NUCLEOTIDE SEQUENCE</scope>
    <source>
        <strain evidence="9">STURGEONOMICS-FGT-2020</strain>
        <tissue evidence="9">Whole blood</tissue>
    </source>
</reference>
<keyword evidence="3" id="KW-0863">Zinc-finger</keyword>
<accession>A0AAD8G8Z9</accession>
<dbReference type="InterPro" id="IPR034732">
    <property type="entry name" value="EPHD"/>
</dbReference>
<evidence type="ECO:0000256" key="2">
    <source>
        <dbReference type="ARBA" id="ARBA00022723"/>
    </source>
</evidence>
<keyword evidence="10" id="KW-1185">Reference proteome</keyword>
<gene>
    <name evidence="9" type="ORF">AOXY_G8892</name>
</gene>
<proteinExistence type="predicted"/>
<dbReference type="PANTHER" id="PTHR12420">
    <property type="entry name" value="PHD FINGER PROTEIN"/>
    <property type="match status" value="1"/>
</dbReference>
<feature type="region of interest" description="Disordered" evidence="7">
    <location>
        <begin position="125"/>
        <end position="275"/>
    </location>
</feature>
<name>A0AAD8G8Z9_ACIOX</name>
<feature type="compositionally biased region" description="Acidic residues" evidence="7">
    <location>
        <begin position="133"/>
        <end position="150"/>
    </location>
</feature>
<evidence type="ECO:0000256" key="7">
    <source>
        <dbReference type="SAM" id="MobiDB-lite"/>
    </source>
</evidence>
<keyword evidence="6" id="KW-0175">Coiled coil</keyword>
<dbReference type="SMART" id="SM00249">
    <property type="entry name" value="PHD"/>
    <property type="match status" value="1"/>
</dbReference>
<organism evidence="9 10">
    <name type="scientific">Acipenser oxyrinchus oxyrinchus</name>
    <dbReference type="NCBI Taxonomy" id="40147"/>
    <lineage>
        <taxon>Eukaryota</taxon>
        <taxon>Metazoa</taxon>
        <taxon>Chordata</taxon>
        <taxon>Craniata</taxon>
        <taxon>Vertebrata</taxon>
        <taxon>Euteleostomi</taxon>
        <taxon>Actinopterygii</taxon>
        <taxon>Chondrostei</taxon>
        <taxon>Acipenseriformes</taxon>
        <taxon>Acipenseridae</taxon>
        <taxon>Acipenser</taxon>
    </lineage>
</organism>
<evidence type="ECO:0000256" key="5">
    <source>
        <dbReference type="ARBA" id="ARBA00023242"/>
    </source>
</evidence>
<feature type="domain" description="PHD-type" evidence="8">
    <location>
        <begin position="1"/>
        <end position="118"/>
    </location>
</feature>
<dbReference type="Gene3D" id="3.30.40.10">
    <property type="entry name" value="Zinc/RING finger domain, C3HC4 (zinc finger)"/>
    <property type="match status" value="1"/>
</dbReference>
<comment type="caution">
    <text evidence="9">The sequence shown here is derived from an EMBL/GenBank/DDBJ whole genome shotgun (WGS) entry which is preliminary data.</text>
</comment>
<feature type="compositionally biased region" description="Basic and acidic residues" evidence="7">
    <location>
        <begin position="246"/>
        <end position="260"/>
    </location>
</feature>
<evidence type="ECO:0000256" key="3">
    <source>
        <dbReference type="ARBA" id="ARBA00022771"/>
    </source>
</evidence>
<dbReference type="InterPro" id="IPR001965">
    <property type="entry name" value="Znf_PHD"/>
</dbReference>
<dbReference type="GO" id="GO:0005634">
    <property type="term" value="C:nucleus"/>
    <property type="evidence" value="ECO:0007669"/>
    <property type="project" value="UniProtKB-SubCell"/>
</dbReference>
<protein>
    <recommendedName>
        <fullName evidence="8">PHD-type domain-containing protein</fullName>
    </recommendedName>
</protein>
<evidence type="ECO:0000256" key="6">
    <source>
        <dbReference type="SAM" id="Coils"/>
    </source>
</evidence>
<dbReference type="AlphaFoldDB" id="A0AAD8G8Z9"/>
<keyword evidence="2" id="KW-0479">Metal-binding</keyword>
<sequence>MSCGFCHLAMESRRTGPILQKEDTAAHENCLLFSSGLVTQSTPEGDDLAGFLVEGVKKEINRGRKLHCFRCKKSGATVGCEVKKCKRSYHFLCALKDNAKKEEDIDRGLFRIYCEIHKSKIPEDAINDKSDTESDQTEELESESDTDNSSDEFFRSKTTPKRKRSPPAKRIYSKKSRKRTSSPRIVISKKNPAVGDKGDDTLIESEDAEIPCSSGIGGPKKTEKRTLMKRPSKNSISAISPRLKVVRMDADPVSKGKNMNESEDEQLATDTDKNGACDTVVSDASTNLDSHDEKEDEEASESLLIPVKSYKSVSLQSSVYSGNPAEFWKTCREARCVEKLFSKIQTAVSNVSQKIVMHAASDHDYKFAMDILIASGLLPEVISDNNKDLKEKLKELEAEIDSLLKAQVAMQELKDITKNIQK</sequence>
<comment type="subcellular location">
    <subcellularLocation>
        <location evidence="1">Nucleus</location>
    </subcellularLocation>
</comment>
<evidence type="ECO:0000256" key="4">
    <source>
        <dbReference type="ARBA" id="ARBA00022833"/>
    </source>
</evidence>
<keyword evidence="4" id="KW-0862">Zinc</keyword>
<dbReference type="Proteomes" id="UP001230051">
    <property type="component" value="Unassembled WGS sequence"/>
</dbReference>
<dbReference type="EMBL" id="JAGXEW010000007">
    <property type="protein sequence ID" value="KAK1169968.1"/>
    <property type="molecule type" value="Genomic_DNA"/>
</dbReference>
<evidence type="ECO:0000313" key="9">
    <source>
        <dbReference type="EMBL" id="KAK1169968.1"/>
    </source>
</evidence>
<dbReference type="InterPro" id="IPR051188">
    <property type="entry name" value="PHD-type_Zinc_Finger"/>
</dbReference>
<dbReference type="PROSITE" id="PS51805">
    <property type="entry name" value="EPHD"/>
    <property type="match status" value="1"/>
</dbReference>